<reference evidence="2 3" key="1">
    <citation type="submission" date="2023-08" db="EMBL/GenBank/DDBJ databases">
        <title>New molecular markers tilS and rpoB for phylogenetic and monitoring studies of the genus Thiothrix biodiversity.</title>
        <authorList>
            <person name="Ravin N.V."/>
            <person name="Smolyakov D."/>
            <person name="Markov N.D."/>
            <person name="Beletsky A.V."/>
            <person name="Mardanov A.V."/>
            <person name="Rudenko T.S."/>
            <person name="Grabovich M.Y."/>
        </authorList>
    </citation>
    <scope>NUCLEOTIDE SEQUENCE [LARGE SCALE GENOMIC DNA]</scope>
    <source>
        <strain evidence="2 3">H33</strain>
    </source>
</reference>
<comment type="caution">
    <text evidence="2">The sequence shown here is derived from an EMBL/GenBank/DDBJ whole genome shotgun (WGS) entry which is preliminary data.</text>
</comment>
<dbReference type="GO" id="GO:0016757">
    <property type="term" value="F:glycosyltransferase activity"/>
    <property type="evidence" value="ECO:0007669"/>
    <property type="project" value="UniProtKB-KW"/>
</dbReference>
<dbReference type="InterPro" id="IPR029044">
    <property type="entry name" value="Nucleotide-diphossugar_trans"/>
</dbReference>
<keyword evidence="2" id="KW-0808">Transferase</keyword>
<evidence type="ECO:0000313" key="2">
    <source>
        <dbReference type="EMBL" id="MDQ5767547.1"/>
    </source>
</evidence>
<organism evidence="2 3">
    <name type="scientific">Thiothrix subterranea</name>
    <dbReference type="NCBI Taxonomy" id="2735563"/>
    <lineage>
        <taxon>Bacteria</taxon>
        <taxon>Pseudomonadati</taxon>
        <taxon>Pseudomonadota</taxon>
        <taxon>Gammaproteobacteria</taxon>
        <taxon>Thiotrichales</taxon>
        <taxon>Thiotrichaceae</taxon>
        <taxon>Thiothrix</taxon>
    </lineage>
</organism>
<gene>
    <name evidence="2" type="ORF">RCC75_03355</name>
</gene>
<feature type="domain" description="Glycosyltransferase 2-like" evidence="1">
    <location>
        <begin position="25"/>
        <end position="136"/>
    </location>
</feature>
<accession>A0ABU0Y425</accession>
<keyword evidence="3" id="KW-1185">Reference proteome</keyword>
<dbReference type="SUPFAM" id="SSF53448">
    <property type="entry name" value="Nucleotide-diphospho-sugar transferases"/>
    <property type="match status" value="1"/>
</dbReference>
<dbReference type="Proteomes" id="UP001223336">
    <property type="component" value="Unassembled WGS sequence"/>
</dbReference>
<sequence length="269" mass="32016">MLLPIIVVYNKEIKELPILNAPFQLKTEIFIYDNSLFPQEVPIIENLTIYYTHDKNNSGVSRAYNQGVMIAKKIDKRAVVLLDQDTIFTKDFLTLYEEKYIEYGEQYIYSPIICNSKSTKIYSPNLLNNFIGKTQSFDEFQFREKYDLNKKSVINSGLMIPISLFEKIGGYKENIKLDFSDIYFIEKYKKIENKIILIDLYINHCISGDEGYNFAKEYTRYKYYCLGAKELQNALNISIWHSPFRRLLRLTLKYKSFVFFKIFFTYFYK</sequence>
<proteinExistence type="predicted"/>
<dbReference type="RefSeq" id="WP_308133715.1">
    <property type="nucleotide sequence ID" value="NZ_JAVFKN010000002.1"/>
</dbReference>
<evidence type="ECO:0000259" key="1">
    <source>
        <dbReference type="Pfam" id="PF00535"/>
    </source>
</evidence>
<keyword evidence="2" id="KW-0328">Glycosyltransferase</keyword>
<protein>
    <submittedName>
        <fullName evidence="2">Glycosyltransferase</fullName>
        <ecNumber evidence="2">2.4.-.-</ecNumber>
    </submittedName>
</protein>
<dbReference type="InterPro" id="IPR001173">
    <property type="entry name" value="Glyco_trans_2-like"/>
</dbReference>
<dbReference type="EMBL" id="JAVFKN010000002">
    <property type="protein sequence ID" value="MDQ5767547.1"/>
    <property type="molecule type" value="Genomic_DNA"/>
</dbReference>
<dbReference type="Pfam" id="PF00535">
    <property type="entry name" value="Glycos_transf_2"/>
    <property type="match status" value="1"/>
</dbReference>
<name>A0ABU0Y425_9GAMM</name>
<dbReference type="Gene3D" id="3.90.550.10">
    <property type="entry name" value="Spore Coat Polysaccharide Biosynthesis Protein SpsA, Chain A"/>
    <property type="match status" value="1"/>
</dbReference>
<dbReference type="EC" id="2.4.-.-" evidence="2"/>
<evidence type="ECO:0000313" key="3">
    <source>
        <dbReference type="Proteomes" id="UP001223336"/>
    </source>
</evidence>